<dbReference type="CDD" id="cd16382">
    <property type="entry name" value="XisI-like"/>
    <property type="match status" value="1"/>
</dbReference>
<sequence length="105" mass="12175">MDTLKTYQEIIKQVISDYAKLRPSHGNIHLDPIFDDHHNRYALMQVGWDQERRVRGNLIYVNIENNKVVIEYDGLENGITQDLIARGIAKEDIILAFLPDSKNLI</sequence>
<evidence type="ECO:0000313" key="1">
    <source>
        <dbReference type="EMBL" id="TRU81313.1"/>
    </source>
</evidence>
<reference evidence="1 2" key="1">
    <citation type="submission" date="2019-01" db="EMBL/GenBank/DDBJ databases">
        <title>Coherence of Microcystis species and biogeography revealed through population genomics.</title>
        <authorList>
            <person name="Perez-Carrascal O.M."/>
            <person name="Terrat Y."/>
            <person name="Giani A."/>
            <person name="Fortin N."/>
            <person name="Tromas N."/>
            <person name="Shapiro B.J."/>
        </authorList>
    </citation>
    <scope>NUCLEOTIDE SEQUENCE [LARGE SCALE GENOMIC DNA]</scope>
    <source>
        <strain evidence="1">Mn_MB_F_20050700_S1D</strain>
    </source>
</reference>
<accession>A0A552ICW5</accession>
<dbReference type="AlphaFoldDB" id="A0A552ICW5"/>
<dbReference type="Proteomes" id="UP000319191">
    <property type="component" value="Unassembled WGS sequence"/>
</dbReference>
<dbReference type="Pfam" id="PF08869">
    <property type="entry name" value="XisI"/>
    <property type="match status" value="1"/>
</dbReference>
<evidence type="ECO:0000313" key="2">
    <source>
        <dbReference type="Proteomes" id="UP000319191"/>
    </source>
</evidence>
<name>A0A552ICW5_9CHRO</name>
<protein>
    <submittedName>
        <fullName evidence="1">XisI protein</fullName>
    </submittedName>
</protein>
<organism evidence="1 2">
    <name type="scientific">Microcystis novacekii Mn_MB_F_20050700_S1D</name>
    <dbReference type="NCBI Taxonomy" id="2486266"/>
    <lineage>
        <taxon>Bacteria</taxon>
        <taxon>Bacillati</taxon>
        <taxon>Cyanobacteriota</taxon>
        <taxon>Cyanophyceae</taxon>
        <taxon>Oscillatoriophycideae</taxon>
        <taxon>Chroococcales</taxon>
        <taxon>Microcystaceae</taxon>
        <taxon>Microcystis</taxon>
    </lineage>
</organism>
<gene>
    <name evidence="1" type="ORF">EWV54_24300</name>
</gene>
<dbReference type="InterPro" id="IPR014968">
    <property type="entry name" value="XisI"/>
</dbReference>
<comment type="caution">
    <text evidence="1">The sequence shown here is derived from an EMBL/GenBank/DDBJ whole genome shotgun (WGS) entry which is preliminary data.</text>
</comment>
<dbReference type="SUPFAM" id="SSF143847">
    <property type="entry name" value="XisI-like"/>
    <property type="match status" value="1"/>
</dbReference>
<proteinExistence type="predicted"/>
<dbReference type="InterPro" id="IPR035943">
    <property type="entry name" value="XisI-like_sf"/>
</dbReference>
<dbReference type="Gene3D" id="3.30.310.110">
    <property type="entry name" value="XisI-like"/>
    <property type="match status" value="1"/>
</dbReference>
<dbReference type="EMBL" id="SFAV01000338">
    <property type="protein sequence ID" value="TRU81313.1"/>
    <property type="molecule type" value="Genomic_DNA"/>
</dbReference>